<dbReference type="InterPro" id="IPR007621">
    <property type="entry name" value="TPM_dom"/>
</dbReference>
<comment type="caution">
    <text evidence="4">The sequence shown here is derived from an EMBL/GenBank/DDBJ whole genome shotgun (WGS) entry which is preliminary data.</text>
</comment>
<dbReference type="AlphaFoldDB" id="A0A1F7F0B0"/>
<sequence>MRLCARFLCLVVCACTVSFAATLPEKPAGPVADYASLIDPATEQSITVLAHALWEQAGFALVVATVPSIGEETIDEYTTRLYEAWGIGKKGKDEGVLVLLTLNPKRRVRIEVGYGSEGYLNDAKAGRLLDQYGIPFFAKNDYSSGFGSVCAAIADLVAQEKNISLTLPASYRQTRRSSGDQQPMSPLTMIVLIGILALLLSTRFGRALLFWIVLSNLLGGGRRSSGGFGGGFGGGGFGGGFGGGMSGGGGASRGF</sequence>
<proteinExistence type="predicted"/>
<feature type="domain" description="TPM" evidence="3">
    <location>
        <begin position="31"/>
        <end position="155"/>
    </location>
</feature>
<dbReference type="Gene3D" id="3.10.310.50">
    <property type="match status" value="1"/>
</dbReference>
<organism evidence="4 5">
    <name type="scientific">Candidatus Raymondbacteria bacterium RIFOXYD12_FULL_49_13</name>
    <dbReference type="NCBI Taxonomy" id="1817890"/>
    <lineage>
        <taxon>Bacteria</taxon>
        <taxon>Raymondiibacteriota</taxon>
    </lineage>
</organism>
<protein>
    <recommendedName>
        <fullName evidence="3">TPM domain-containing protein</fullName>
    </recommendedName>
</protein>
<keyword evidence="2" id="KW-0732">Signal</keyword>
<dbReference type="PANTHER" id="PTHR30373:SF2">
    <property type="entry name" value="UPF0603 PROTEIN YGCG"/>
    <property type="match status" value="1"/>
</dbReference>
<dbReference type="EMBL" id="MFYX01000155">
    <property type="protein sequence ID" value="OGK00042.1"/>
    <property type="molecule type" value="Genomic_DNA"/>
</dbReference>
<evidence type="ECO:0000313" key="5">
    <source>
        <dbReference type="Proteomes" id="UP000179243"/>
    </source>
</evidence>
<evidence type="ECO:0000259" key="3">
    <source>
        <dbReference type="Pfam" id="PF04536"/>
    </source>
</evidence>
<accession>A0A1F7F0B0</accession>
<evidence type="ECO:0000313" key="4">
    <source>
        <dbReference type="EMBL" id="OGK00042.1"/>
    </source>
</evidence>
<keyword evidence="1" id="KW-0812">Transmembrane</keyword>
<dbReference type="Proteomes" id="UP000179243">
    <property type="component" value="Unassembled WGS sequence"/>
</dbReference>
<reference evidence="4 5" key="1">
    <citation type="journal article" date="2016" name="Nat. Commun.">
        <title>Thousands of microbial genomes shed light on interconnected biogeochemical processes in an aquifer system.</title>
        <authorList>
            <person name="Anantharaman K."/>
            <person name="Brown C.T."/>
            <person name="Hug L.A."/>
            <person name="Sharon I."/>
            <person name="Castelle C.J."/>
            <person name="Probst A.J."/>
            <person name="Thomas B.C."/>
            <person name="Singh A."/>
            <person name="Wilkins M.J."/>
            <person name="Karaoz U."/>
            <person name="Brodie E.L."/>
            <person name="Williams K.H."/>
            <person name="Hubbard S.S."/>
            <person name="Banfield J.F."/>
        </authorList>
    </citation>
    <scope>NUCLEOTIDE SEQUENCE [LARGE SCALE GENOMIC DNA]</scope>
</reference>
<feature type="transmembrane region" description="Helical" evidence="1">
    <location>
        <begin position="187"/>
        <end position="214"/>
    </location>
</feature>
<feature type="signal peptide" evidence="2">
    <location>
        <begin position="1"/>
        <end position="20"/>
    </location>
</feature>
<evidence type="ECO:0000256" key="1">
    <source>
        <dbReference type="SAM" id="Phobius"/>
    </source>
</evidence>
<keyword evidence="1" id="KW-1133">Transmembrane helix</keyword>
<name>A0A1F7F0B0_UNCRA</name>
<feature type="chain" id="PRO_5009528307" description="TPM domain-containing protein" evidence="2">
    <location>
        <begin position="21"/>
        <end position="255"/>
    </location>
</feature>
<dbReference type="Pfam" id="PF04536">
    <property type="entry name" value="TPM_phosphatase"/>
    <property type="match status" value="1"/>
</dbReference>
<dbReference type="PANTHER" id="PTHR30373">
    <property type="entry name" value="UPF0603 PROTEIN YGCG"/>
    <property type="match status" value="1"/>
</dbReference>
<evidence type="ECO:0000256" key="2">
    <source>
        <dbReference type="SAM" id="SignalP"/>
    </source>
</evidence>
<gene>
    <name evidence="4" type="ORF">A2519_22200</name>
</gene>
<keyword evidence="1" id="KW-0472">Membrane</keyword>